<protein>
    <submittedName>
        <fullName evidence="2">Uncharacterized protein</fullName>
    </submittedName>
</protein>
<evidence type="ECO:0000256" key="1">
    <source>
        <dbReference type="SAM" id="Phobius"/>
    </source>
</evidence>
<dbReference type="AlphaFoldDB" id="A0ABC8LS54"/>
<comment type="caution">
    <text evidence="2">The sequence shown here is derived from an EMBL/GenBank/DDBJ whole genome shotgun (WGS) entry which is preliminary data.</text>
</comment>
<keyword evidence="1" id="KW-0812">Transmembrane</keyword>
<evidence type="ECO:0000313" key="2">
    <source>
        <dbReference type="EMBL" id="CAH8385921.1"/>
    </source>
</evidence>
<gene>
    <name evidence="2" type="ORF">ERUC_LOCUS38404</name>
</gene>
<keyword evidence="1" id="KW-1133">Transmembrane helix</keyword>
<organism evidence="2 3">
    <name type="scientific">Eruca vesicaria subsp. sativa</name>
    <name type="common">Garden rocket</name>
    <name type="synonym">Eruca sativa</name>
    <dbReference type="NCBI Taxonomy" id="29727"/>
    <lineage>
        <taxon>Eukaryota</taxon>
        <taxon>Viridiplantae</taxon>
        <taxon>Streptophyta</taxon>
        <taxon>Embryophyta</taxon>
        <taxon>Tracheophyta</taxon>
        <taxon>Spermatophyta</taxon>
        <taxon>Magnoliopsida</taxon>
        <taxon>eudicotyledons</taxon>
        <taxon>Gunneridae</taxon>
        <taxon>Pentapetalae</taxon>
        <taxon>rosids</taxon>
        <taxon>malvids</taxon>
        <taxon>Brassicales</taxon>
        <taxon>Brassicaceae</taxon>
        <taxon>Brassiceae</taxon>
        <taxon>Eruca</taxon>
    </lineage>
</organism>
<keyword evidence="3" id="KW-1185">Reference proteome</keyword>
<feature type="transmembrane region" description="Helical" evidence="1">
    <location>
        <begin position="95"/>
        <end position="117"/>
    </location>
</feature>
<name>A0ABC8LS54_ERUVS</name>
<accession>A0ABC8LS54</accession>
<proteinExistence type="predicted"/>
<sequence length="133" mass="15322">MIRLPSVISVDLVVRVGYSLFSFRRLRYLQFNGGGIKRFQWYDLIGLCLSSGRSIKNDCGWLWVGKDLGDRRYLGVNLRDCVAIDFTDDFCDLSWYGNILLFFLPGLSAISSFRILITTLPSLKRMKIQKGFH</sequence>
<dbReference type="Proteomes" id="UP001642260">
    <property type="component" value="Unassembled WGS sequence"/>
</dbReference>
<reference evidence="2 3" key="1">
    <citation type="submission" date="2022-03" db="EMBL/GenBank/DDBJ databases">
        <authorList>
            <person name="Macdonald S."/>
            <person name="Ahmed S."/>
            <person name="Newling K."/>
        </authorList>
    </citation>
    <scope>NUCLEOTIDE SEQUENCE [LARGE SCALE GENOMIC DNA]</scope>
</reference>
<keyword evidence="1" id="KW-0472">Membrane</keyword>
<dbReference type="EMBL" id="CAKOAT010686265">
    <property type="protein sequence ID" value="CAH8385921.1"/>
    <property type="molecule type" value="Genomic_DNA"/>
</dbReference>
<evidence type="ECO:0000313" key="3">
    <source>
        <dbReference type="Proteomes" id="UP001642260"/>
    </source>
</evidence>